<evidence type="ECO:0008006" key="5">
    <source>
        <dbReference type="Google" id="ProtNLM"/>
    </source>
</evidence>
<feature type="compositionally biased region" description="Basic and acidic residues" evidence="1">
    <location>
        <begin position="158"/>
        <end position="170"/>
    </location>
</feature>
<sequence length="188" mass="21052">MLPRVGEEMARRNGVPLLVCRLSLLVLLVSPAMAAKPKRKKVSIDEEEVIKARDFALAEIVKLSDSYRDMKINKVISAETARSAFADGTNYFLKMELECTSKCEAPLSPASTCRRGHYKGVNEIIVFEKDDGHYDGIAIDEFPQMDGEYHPCTPSYKGPEKCNPAEHRTPEQAALFLDDEDDKAKDEL</sequence>
<evidence type="ECO:0000256" key="1">
    <source>
        <dbReference type="SAM" id="MobiDB-lite"/>
    </source>
</evidence>
<evidence type="ECO:0000313" key="3">
    <source>
        <dbReference type="EMBL" id="CAD8468361.1"/>
    </source>
</evidence>
<feature type="region of interest" description="Disordered" evidence="1">
    <location>
        <begin position="153"/>
        <end position="188"/>
    </location>
</feature>
<evidence type="ECO:0000256" key="2">
    <source>
        <dbReference type="SAM" id="SignalP"/>
    </source>
</evidence>
<name>A0A6T7N049_9CRYP</name>
<accession>A0A6T7N049</accession>
<dbReference type="CDD" id="cd00042">
    <property type="entry name" value="CY"/>
    <property type="match status" value="1"/>
</dbReference>
<dbReference type="SUPFAM" id="SSF54403">
    <property type="entry name" value="Cystatin/monellin"/>
    <property type="match status" value="1"/>
</dbReference>
<feature type="signal peptide" evidence="2">
    <location>
        <begin position="1"/>
        <end position="34"/>
    </location>
</feature>
<dbReference type="EMBL" id="HBEO01002599">
    <property type="protein sequence ID" value="CAD8468361.1"/>
    <property type="molecule type" value="Transcribed_RNA"/>
</dbReference>
<dbReference type="AlphaFoldDB" id="A0A6T7N049"/>
<keyword evidence="2" id="KW-0732">Signal</keyword>
<reference evidence="3" key="1">
    <citation type="submission" date="2021-01" db="EMBL/GenBank/DDBJ databases">
        <authorList>
            <person name="Corre E."/>
            <person name="Pelletier E."/>
            <person name="Niang G."/>
            <person name="Scheremetjew M."/>
            <person name="Finn R."/>
            <person name="Kale V."/>
            <person name="Holt S."/>
            <person name="Cochrane G."/>
            <person name="Meng A."/>
            <person name="Brown T."/>
            <person name="Cohen L."/>
        </authorList>
    </citation>
    <scope>NUCLEOTIDE SEQUENCE</scope>
    <source>
        <strain evidence="3">CCMP325</strain>
    </source>
</reference>
<gene>
    <name evidence="3" type="ORF">HPHI1048_LOCUS1873</name>
    <name evidence="4" type="ORF">HPHI1048_LOCUS1874</name>
</gene>
<dbReference type="InterPro" id="IPR000010">
    <property type="entry name" value="Cystatin_dom"/>
</dbReference>
<protein>
    <recommendedName>
        <fullName evidence="5">Cystatin domain-containing protein</fullName>
    </recommendedName>
</protein>
<dbReference type="Gene3D" id="3.10.450.10">
    <property type="match status" value="1"/>
</dbReference>
<dbReference type="InterPro" id="IPR046350">
    <property type="entry name" value="Cystatin_sf"/>
</dbReference>
<dbReference type="EMBL" id="HBEO01002600">
    <property type="protein sequence ID" value="CAD8468363.1"/>
    <property type="molecule type" value="Transcribed_RNA"/>
</dbReference>
<feature type="chain" id="PRO_5036191707" description="Cystatin domain-containing protein" evidence="2">
    <location>
        <begin position="35"/>
        <end position="188"/>
    </location>
</feature>
<dbReference type="GO" id="GO:0004869">
    <property type="term" value="F:cysteine-type endopeptidase inhibitor activity"/>
    <property type="evidence" value="ECO:0007669"/>
    <property type="project" value="InterPro"/>
</dbReference>
<organism evidence="3">
    <name type="scientific">Hanusia phi</name>
    <dbReference type="NCBI Taxonomy" id="3032"/>
    <lineage>
        <taxon>Eukaryota</taxon>
        <taxon>Cryptophyceae</taxon>
        <taxon>Pyrenomonadales</taxon>
        <taxon>Geminigeraceae</taxon>
        <taxon>Hanusia</taxon>
    </lineage>
</organism>
<proteinExistence type="predicted"/>
<evidence type="ECO:0000313" key="4">
    <source>
        <dbReference type="EMBL" id="CAD8468363.1"/>
    </source>
</evidence>